<evidence type="ECO:0000256" key="1">
    <source>
        <dbReference type="ARBA" id="ARBA00007074"/>
    </source>
</evidence>
<keyword evidence="4" id="KW-0788">Thiol protease</keyword>
<organism evidence="7 8">
    <name type="scientific">Adlercreutzia wanghongyangiae</name>
    <dbReference type="NCBI Taxonomy" id="3111451"/>
    <lineage>
        <taxon>Bacteria</taxon>
        <taxon>Bacillati</taxon>
        <taxon>Actinomycetota</taxon>
        <taxon>Coriobacteriia</taxon>
        <taxon>Eggerthellales</taxon>
        <taxon>Eggerthellaceae</taxon>
        <taxon>Adlercreutzia</taxon>
    </lineage>
</organism>
<gene>
    <name evidence="7" type="ORF">VIN30_04710</name>
</gene>
<evidence type="ECO:0000256" key="5">
    <source>
        <dbReference type="SAM" id="SignalP"/>
    </source>
</evidence>
<dbReference type="PANTHER" id="PTHR47053">
    <property type="entry name" value="MUREIN DD-ENDOPEPTIDASE MEPH-RELATED"/>
    <property type="match status" value="1"/>
</dbReference>
<dbReference type="InterPro" id="IPR051202">
    <property type="entry name" value="Peptidase_C40"/>
</dbReference>
<evidence type="ECO:0000259" key="6">
    <source>
        <dbReference type="PROSITE" id="PS51935"/>
    </source>
</evidence>
<keyword evidence="5" id="KW-0732">Signal</keyword>
<keyword evidence="8" id="KW-1185">Reference proteome</keyword>
<evidence type="ECO:0000256" key="4">
    <source>
        <dbReference type="ARBA" id="ARBA00022807"/>
    </source>
</evidence>
<dbReference type="InterPro" id="IPR000064">
    <property type="entry name" value="NLP_P60_dom"/>
</dbReference>
<evidence type="ECO:0000313" key="8">
    <source>
        <dbReference type="Proteomes" id="UP001349994"/>
    </source>
</evidence>
<comment type="similarity">
    <text evidence="1">Belongs to the peptidase C40 family.</text>
</comment>
<dbReference type="PANTHER" id="PTHR47053:SF1">
    <property type="entry name" value="MUREIN DD-ENDOPEPTIDASE MEPH-RELATED"/>
    <property type="match status" value="1"/>
</dbReference>
<feature type="domain" description="NlpC/P60" evidence="6">
    <location>
        <begin position="91"/>
        <end position="210"/>
    </location>
</feature>
<dbReference type="InterPro" id="IPR038765">
    <property type="entry name" value="Papain-like_cys_pep_sf"/>
</dbReference>
<keyword evidence="3" id="KW-0378">Hydrolase</keyword>
<evidence type="ECO:0000313" key="7">
    <source>
        <dbReference type="EMBL" id="MEC4175744.1"/>
    </source>
</evidence>
<evidence type="ECO:0000256" key="3">
    <source>
        <dbReference type="ARBA" id="ARBA00022801"/>
    </source>
</evidence>
<feature type="chain" id="PRO_5046316111" evidence="5">
    <location>
        <begin position="27"/>
        <end position="210"/>
    </location>
</feature>
<dbReference type="Proteomes" id="UP001349994">
    <property type="component" value="Unassembled WGS sequence"/>
</dbReference>
<feature type="signal peptide" evidence="5">
    <location>
        <begin position="1"/>
        <end position="26"/>
    </location>
</feature>
<dbReference type="Pfam" id="PF00877">
    <property type="entry name" value="NLPC_P60"/>
    <property type="match status" value="1"/>
</dbReference>
<dbReference type="SUPFAM" id="SSF54001">
    <property type="entry name" value="Cysteine proteinases"/>
    <property type="match status" value="1"/>
</dbReference>
<dbReference type="PROSITE" id="PS51935">
    <property type="entry name" value="NLPC_P60"/>
    <property type="match status" value="1"/>
</dbReference>
<comment type="caution">
    <text evidence="7">The sequence shown here is derived from an EMBL/GenBank/DDBJ whole genome shotgun (WGS) entry which is preliminary data.</text>
</comment>
<name>A0ABU6IH45_9ACTN</name>
<dbReference type="Gene3D" id="3.90.1720.10">
    <property type="entry name" value="endopeptidase domain like (from Nostoc punctiforme)"/>
    <property type="match status" value="1"/>
</dbReference>
<sequence>MLSYQNVFKRARALTLACALSLTVTAAGPVAAYADGADAADAAPAAGATPAADAVAESPFAHIGAFADEIKEYVGSVADAATERAAEEERAERRQAVVDTGMDLRGVPYVYGGTTPSGFDCSGFTRWVYDQALGIDLPRTAAEQSALGESVSMDALLPGDLLFWGSGSGVYHVAIYAGDGEYLHASSGKGRVVRQTMEYFVPDFARRLVS</sequence>
<protein>
    <submittedName>
        <fullName evidence="7">C40 family peptidase</fullName>
    </submittedName>
</protein>
<accession>A0ABU6IH45</accession>
<reference evidence="7 8" key="1">
    <citation type="submission" date="2024-01" db="EMBL/GenBank/DDBJ databases">
        <title>novel species in genus Adlercreutzia.</title>
        <authorList>
            <person name="Liu X."/>
        </authorList>
    </citation>
    <scope>NUCLEOTIDE SEQUENCE [LARGE SCALE GENOMIC DNA]</scope>
    <source>
        <strain evidence="7 8">R7</strain>
    </source>
</reference>
<keyword evidence="2" id="KW-0645">Protease</keyword>
<proteinExistence type="inferred from homology"/>
<evidence type="ECO:0000256" key="2">
    <source>
        <dbReference type="ARBA" id="ARBA00022670"/>
    </source>
</evidence>
<dbReference type="RefSeq" id="WP_338209693.1">
    <property type="nucleotide sequence ID" value="NZ_JAYMFF010000007.1"/>
</dbReference>
<dbReference type="EMBL" id="JAYMFF010000007">
    <property type="protein sequence ID" value="MEC4175744.1"/>
    <property type="molecule type" value="Genomic_DNA"/>
</dbReference>